<evidence type="ECO:0000313" key="3">
    <source>
        <dbReference type="Proteomes" id="UP000095283"/>
    </source>
</evidence>
<dbReference type="PANTHER" id="PTHR22907">
    <property type="entry name" value="GH04558P"/>
    <property type="match status" value="1"/>
</dbReference>
<organism evidence="3 4">
    <name type="scientific">Heterorhabditis bacteriophora</name>
    <name type="common">Entomopathogenic nematode worm</name>
    <dbReference type="NCBI Taxonomy" id="37862"/>
    <lineage>
        <taxon>Eukaryota</taxon>
        <taxon>Metazoa</taxon>
        <taxon>Ecdysozoa</taxon>
        <taxon>Nematoda</taxon>
        <taxon>Chromadorea</taxon>
        <taxon>Rhabditida</taxon>
        <taxon>Rhabditina</taxon>
        <taxon>Rhabditomorpha</taxon>
        <taxon>Strongyloidea</taxon>
        <taxon>Heterorhabditidae</taxon>
        <taxon>Heterorhabditis</taxon>
    </lineage>
</organism>
<feature type="domain" description="ZP" evidence="2">
    <location>
        <begin position="1"/>
        <end position="85"/>
    </location>
</feature>
<sequence length="146" mass="16213">MIDHAMRVEDCWVGTRKSPVFLVKSDGCTAESAMLHTPSYLSFVNAISIGWLSVRQQGMTNILVGCSITLCHFCDNTCQVMTPPRVCRDDSVRDYERMWNESTDVAEACSPRPESFSNPTEIGVSSQSSKITISLTTVVLIYIPKL</sequence>
<dbReference type="PROSITE" id="PS51034">
    <property type="entry name" value="ZP_2"/>
    <property type="match status" value="1"/>
</dbReference>
<protein>
    <submittedName>
        <fullName evidence="4">ZP domain-containing protein</fullName>
    </submittedName>
</protein>
<evidence type="ECO:0000256" key="1">
    <source>
        <dbReference type="ARBA" id="ARBA00022729"/>
    </source>
</evidence>
<accession>A0A1I7XRN6</accession>
<keyword evidence="3" id="KW-1185">Reference proteome</keyword>
<dbReference type="PANTHER" id="PTHR22907:SF59">
    <property type="entry name" value="CUTICLIN-LIKE PROTEIN 19"/>
    <property type="match status" value="1"/>
</dbReference>
<evidence type="ECO:0000259" key="2">
    <source>
        <dbReference type="PROSITE" id="PS51034"/>
    </source>
</evidence>
<proteinExistence type="predicted"/>
<dbReference type="WBParaSite" id="Hba_20478">
    <property type="protein sequence ID" value="Hba_20478"/>
    <property type="gene ID" value="Hba_20478"/>
</dbReference>
<reference evidence="4" key="1">
    <citation type="submission" date="2016-11" db="UniProtKB">
        <authorList>
            <consortium name="WormBaseParasite"/>
        </authorList>
    </citation>
    <scope>IDENTIFICATION</scope>
</reference>
<keyword evidence="1" id="KW-0732">Signal</keyword>
<evidence type="ECO:0000313" key="4">
    <source>
        <dbReference type="WBParaSite" id="Hba_20478"/>
    </source>
</evidence>
<dbReference type="Proteomes" id="UP000095283">
    <property type="component" value="Unplaced"/>
</dbReference>
<dbReference type="AlphaFoldDB" id="A0A1I7XRN6"/>
<name>A0A1I7XRN6_HETBA</name>
<dbReference type="InterPro" id="IPR001507">
    <property type="entry name" value="ZP_dom"/>
</dbReference>
<dbReference type="InterPro" id="IPR051962">
    <property type="entry name" value="Cuticlin"/>
</dbReference>